<keyword evidence="2" id="KW-1185">Reference proteome</keyword>
<proteinExistence type="predicted"/>
<reference evidence="2" key="1">
    <citation type="journal article" date="2022" name="Mol. Ecol. Resour.">
        <title>The genomes of chicory, endive, great burdock and yacon provide insights into Asteraceae palaeo-polyploidization history and plant inulin production.</title>
        <authorList>
            <person name="Fan W."/>
            <person name="Wang S."/>
            <person name="Wang H."/>
            <person name="Wang A."/>
            <person name="Jiang F."/>
            <person name="Liu H."/>
            <person name="Zhao H."/>
            <person name="Xu D."/>
            <person name="Zhang Y."/>
        </authorList>
    </citation>
    <scope>NUCLEOTIDE SEQUENCE [LARGE SCALE GENOMIC DNA]</scope>
    <source>
        <strain evidence="2">cv. Yunnan</strain>
    </source>
</reference>
<gene>
    <name evidence="1" type="ORF">L1987_82629</name>
</gene>
<organism evidence="1 2">
    <name type="scientific">Smallanthus sonchifolius</name>
    <dbReference type="NCBI Taxonomy" id="185202"/>
    <lineage>
        <taxon>Eukaryota</taxon>
        <taxon>Viridiplantae</taxon>
        <taxon>Streptophyta</taxon>
        <taxon>Embryophyta</taxon>
        <taxon>Tracheophyta</taxon>
        <taxon>Spermatophyta</taxon>
        <taxon>Magnoliopsida</taxon>
        <taxon>eudicotyledons</taxon>
        <taxon>Gunneridae</taxon>
        <taxon>Pentapetalae</taxon>
        <taxon>asterids</taxon>
        <taxon>campanulids</taxon>
        <taxon>Asterales</taxon>
        <taxon>Asteraceae</taxon>
        <taxon>Asteroideae</taxon>
        <taxon>Heliantheae alliance</taxon>
        <taxon>Millerieae</taxon>
        <taxon>Smallanthus</taxon>
    </lineage>
</organism>
<name>A0ACB8YBZ3_9ASTR</name>
<comment type="caution">
    <text evidence="1">The sequence shown here is derived from an EMBL/GenBank/DDBJ whole genome shotgun (WGS) entry which is preliminary data.</text>
</comment>
<evidence type="ECO:0000313" key="1">
    <source>
        <dbReference type="EMBL" id="KAI3682566.1"/>
    </source>
</evidence>
<protein>
    <submittedName>
        <fullName evidence="1">Uncharacterized protein</fullName>
    </submittedName>
</protein>
<accession>A0ACB8YBZ3</accession>
<reference evidence="1 2" key="2">
    <citation type="journal article" date="2022" name="Mol. Ecol. Resour.">
        <title>The genomes of chicory, endive, great burdock and yacon provide insights into Asteraceae paleo-polyploidization history and plant inulin production.</title>
        <authorList>
            <person name="Fan W."/>
            <person name="Wang S."/>
            <person name="Wang H."/>
            <person name="Wang A."/>
            <person name="Jiang F."/>
            <person name="Liu H."/>
            <person name="Zhao H."/>
            <person name="Xu D."/>
            <person name="Zhang Y."/>
        </authorList>
    </citation>
    <scope>NUCLEOTIDE SEQUENCE [LARGE SCALE GENOMIC DNA]</scope>
    <source>
        <strain evidence="2">cv. Yunnan</strain>
        <tissue evidence="1">Leaves</tissue>
    </source>
</reference>
<dbReference type="Proteomes" id="UP001056120">
    <property type="component" value="Linkage Group LG28"/>
</dbReference>
<evidence type="ECO:0000313" key="2">
    <source>
        <dbReference type="Proteomes" id="UP001056120"/>
    </source>
</evidence>
<dbReference type="EMBL" id="CM042045">
    <property type="protein sequence ID" value="KAI3682566.1"/>
    <property type="molecule type" value="Genomic_DNA"/>
</dbReference>
<sequence>MATSDLEHGSIDMTQESVQRLLDRVAKDHTYANQPPTIYMAPSVLRDVSPSSFNPRVVSIGPLHKEDENVQAFEAQKANYVIDLMHRINPQHEETLKSCVNKAYASMTNIKACYVWTKTYGDDEIAEMMVMDACFILEFILKTSLSFEQPYSGRSLLLASVLHDLVLLENQIPLFFLNAIFQCTASKILDPDISLIGFILPILLTNNLFEVEIETNNISIDRSHHILCLLHECYAPQYYTNPTSTPFSSIQSVVNLDRVGINFKPNQNLTWVMGMEVELSRFPYFFGFWSKPTLRMPILKVHDSTEMLLRNLIAYEQSFQTPNFVTSYATAMDMLVNTEEDVAKLVDSSVIVNHMGSNKEAANMINSICKNVIIGEEFFYKEHWETLNKYCNSYWPKHIAKMRSTYFNSP</sequence>